<proteinExistence type="predicted"/>
<organism evidence="1 2">
    <name type="scientific">Vermiconidia calcicola</name>
    <dbReference type="NCBI Taxonomy" id="1690605"/>
    <lineage>
        <taxon>Eukaryota</taxon>
        <taxon>Fungi</taxon>
        <taxon>Dikarya</taxon>
        <taxon>Ascomycota</taxon>
        <taxon>Pezizomycotina</taxon>
        <taxon>Dothideomycetes</taxon>
        <taxon>Dothideomycetidae</taxon>
        <taxon>Mycosphaerellales</taxon>
        <taxon>Extremaceae</taxon>
        <taxon>Vermiconidia</taxon>
    </lineage>
</organism>
<evidence type="ECO:0000313" key="1">
    <source>
        <dbReference type="EMBL" id="KAK3725384.1"/>
    </source>
</evidence>
<dbReference type="Proteomes" id="UP001281147">
    <property type="component" value="Unassembled WGS sequence"/>
</dbReference>
<keyword evidence="2" id="KW-1185">Reference proteome</keyword>
<comment type="caution">
    <text evidence="1">The sequence shown here is derived from an EMBL/GenBank/DDBJ whole genome shotgun (WGS) entry which is preliminary data.</text>
</comment>
<accession>A0ACC3NY14</accession>
<name>A0ACC3NY14_9PEZI</name>
<dbReference type="EMBL" id="JAUTXU010000002">
    <property type="protein sequence ID" value="KAK3725384.1"/>
    <property type="molecule type" value="Genomic_DNA"/>
</dbReference>
<evidence type="ECO:0000313" key="2">
    <source>
        <dbReference type="Proteomes" id="UP001281147"/>
    </source>
</evidence>
<protein>
    <submittedName>
        <fullName evidence="1">Uncharacterized protein</fullName>
    </submittedName>
</protein>
<sequence>MVTVALVGASTGFGRTMLMNFLHHNDNKHKLVLLSRSEQPELLAQGVDVRPVDYSNHSQLVKALDDVHTVLSLIGGGPPALAAQLELIKACQEAGVKRFAPSEYAGVSNEGIDLYASKKEVWEATKTSGLEYTRFSCGLFMSALATGTPKPVTELGKREGMKSGEEEALAGMRRWNFVVNMKAGTADYPGDGTAPMVLTDMRGISLFVFRALDMEKWPETLGMRGDVKSFREIVEICEKVQGRKWLTKTNPLEELSARVDDPGKKFYNQVRLRLAEGWAMVGDELNKEFPDMKPITCEEFIDKWWSGVKLDEASWEEDVYAT</sequence>
<gene>
    <name evidence="1" type="ORF">LTR37_000354</name>
</gene>
<reference evidence="1" key="1">
    <citation type="submission" date="2023-07" db="EMBL/GenBank/DDBJ databases">
        <title>Black Yeasts Isolated from many extreme environments.</title>
        <authorList>
            <person name="Coleine C."/>
            <person name="Stajich J.E."/>
            <person name="Selbmann L."/>
        </authorList>
    </citation>
    <scope>NUCLEOTIDE SEQUENCE</scope>
    <source>
        <strain evidence="1">CCFEE 5714</strain>
    </source>
</reference>